<organism evidence="1 2">
    <name type="scientific">Paramuricea clavata</name>
    <name type="common">Red gorgonian</name>
    <name type="synonym">Violescent sea-whip</name>
    <dbReference type="NCBI Taxonomy" id="317549"/>
    <lineage>
        <taxon>Eukaryota</taxon>
        <taxon>Metazoa</taxon>
        <taxon>Cnidaria</taxon>
        <taxon>Anthozoa</taxon>
        <taxon>Octocorallia</taxon>
        <taxon>Malacalcyonacea</taxon>
        <taxon>Plexauridae</taxon>
        <taxon>Paramuricea</taxon>
    </lineage>
</organism>
<sequence length="362" mass="41427">MVWHTYEDRLLAHYIFKTRPVNPYRDGVAVLCNGDIHFAKMFVSMDSSLPTGDVRLRVVNVFDRPVYVVMIRPLSKCCPIHILPEPNAAYPNRDLAVDIKMGLGRVAPVDRTVGVEVSKNMNGGDECDHGLGEPLEVLEDEECLMVIKEMKKDRKDFNFYTSLLYEIDGVRLVDETMSLQICAHGGVRPLPCVYTYLNDVSFTNVARILKITHIDWANARYCTVFITIPIYPIFKNLWANACTLPKQEVSVRVGHQCMLQRRPGIDLSRGRYEDRVIVHYKSLMVAIKEMLVERDVNEMCESLINTDILYSYRFVCVAMFALRLQAAVYTYMCACPCNSENECRCENICSTVLDIFGTWKLC</sequence>
<evidence type="ECO:0000313" key="1">
    <source>
        <dbReference type="EMBL" id="CAB3982345.1"/>
    </source>
</evidence>
<proteinExistence type="predicted"/>
<dbReference type="EMBL" id="CACRXK020000490">
    <property type="protein sequence ID" value="CAB3982345.1"/>
    <property type="molecule type" value="Genomic_DNA"/>
</dbReference>
<gene>
    <name evidence="1" type="ORF">PACLA_8A020992</name>
</gene>
<protein>
    <submittedName>
        <fullName evidence="1">Uncharacterized protein</fullName>
    </submittedName>
</protein>
<accession>A0A7D9HH06</accession>
<reference evidence="1" key="1">
    <citation type="submission" date="2020-04" db="EMBL/GenBank/DDBJ databases">
        <authorList>
            <person name="Alioto T."/>
            <person name="Alioto T."/>
            <person name="Gomez Garrido J."/>
        </authorList>
    </citation>
    <scope>NUCLEOTIDE SEQUENCE</scope>
    <source>
        <strain evidence="1">A484AB</strain>
    </source>
</reference>
<dbReference type="Proteomes" id="UP001152795">
    <property type="component" value="Unassembled WGS sequence"/>
</dbReference>
<evidence type="ECO:0000313" key="2">
    <source>
        <dbReference type="Proteomes" id="UP001152795"/>
    </source>
</evidence>
<comment type="caution">
    <text evidence="1">The sequence shown here is derived from an EMBL/GenBank/DDBJ whole genome shotgun (WGS) entry which is preliminary data.</text>
</comment>
<keyword evidence="2" id="KW-1185">Reference proteome</keyword>
<dbReference type="AlphaFoldDB" id="A0A7D9HH06"/>
<name>A0A7D9HH06_PARCT</name>